<comment type="subcellular location">
    <subcellularLocation>
        <location evidence="1">Cell membrane</location>
        <topology evidence="1">Multi-pass membrane protein</topology>
    </subcellularLocation>
</comment>
<evidence type="ECO:0000313" key="9">
    <source>
        <dbReference type="EMBL" id="MBK0422577.1"/>
    </source>
</evidence>
<dbReference type="Proteomes" id="UP000618733">
    <property type="component" value="Unassembled WGS sequence"/>
</dbReference>
<dbReference type="InterPro" id="IPR050539">
    <property type="entry name" value="ThrE_Dicarb/AminoAcid_Exp"/>
</dbReference>
<sequence length="418" mass="42473">MTHTAARLLGELGAALLDAGVSVTDVAATLNRAAERHGVGGYRSTVFTEMVMVTEEASGSTVVVHAHKSELTFAQAAAVNRLARRIERGVQPLGVIPEQVGQIRAASRTLPGLKWVVGGILIALGLAILFRCPWWAVALAAVAGGLVGVTTRLLSRGGGAVAIAPFVTAFVSTTAVGIAASVLGTGPVPLFAVCAPIAILVPGALITNALLELTATDIVTGSARLMYGLIVLGFMTAGIASGRAITGLQIDTDSVALVGRAGEAAALGSGWHELPPIWFSWVGVVILAVGIGLAFGSGRALTLVNVVMMTSAYAVLTILTPLCGNVAAIGITAATLFVAARLVERLTLAVPATVSFQPAFLLLVPGTIGLVALTAFEPAGLLGAVLAFTSLCIGTKVGDVASELVTRVWREGEPVARA</sequence>
<dbReference type="Pfam" id="PF06738">
    <property type="entry name" value="ThrE"/>
    <property type="match status" value="1"/>
</dbReference>
<evidence type="ECO:0000256" key="5">
    <source>
        <dbReference type="ARBA" id="ARBA00023136"/>
    </source>
</evidence>
<dbReference type="EMBL" id="JAEHOI010000011">
    <property type="protein sequence ID" value="MBK0422577.1"/>
    <property type="molecule type" value="Genomic_DNA"/>
</dbReference>
<feature type="transmembrane region" description="Helical" evidence="7">
    <location>
        <begin position="360"/>
        <end position="388"/>
    </location>
</feature>
<organism evidence="9 10">
    <name type="scientific">Leucobacter edaphi</name>
    <dbReference type="NCBI Taxonomy" id="2796472"/>
    <lineage>
        <taxon>Bacteria</taxon>
        <taxon>Bacillati</taxon>
        <taxon>Actinomycetota</taxon>
        <taxon>Actinomycetes</taxon>
        <taxon>Micrococcales</taxon>
        <taxon>Microbacteriaceae</taxon>
        <taxon>Leucobacter</taxon>
    </lineage>
</organism>
<dbReference type="PANTHER" id="PTHR34390:SF2">
    <property type="entry name" value="SUCCINATE TRANSPORTER SUBUNIT YJJP-RELATED"/>
    <property type="match status" value="1"/>
</dbReference>
<dbReference type="InterPro" id="IPR010619">
    <property type="entry name" value="ThrE-like_N"/>
</dbReference>
<comment type="similarity">
    <text evidence="6">Belongs to the ThrE exporter (TC 2.A.79) family.</text>
</comment>
<evidence type="ECO:0000256" key="7">
    <source>
        <dbReference type="SAM" id="Phobius"/>
    </source>
</evidence>
<evidence type="ECO:0000256" key="3">
    <source>
        <dbReference type="ARBA" id="ARBA00022692"/>
    </source>
</evidence>
<keyword evidence="10" id="KW-1185">Reference proteome</keyword>
<feature type="transmembrane region" description="Helical" evidence="7">
    <location>
        <begin position="112"/>
        <end position="130"/>
    </location>
</feature>
<evidence type="ECO:0000259" key="8">
    <source>
        <dbReference type="Pfam" id="PF06738"/>
    </source>
</evidence>
<feature type="transmembrane region" description="Helical" evidence="7">
    <location>
        <begin position="190"/>
        <end position="213"/>
    </location>
</feature>
<evidence type="ECO:0000256" key="4">
    <source>
        <dbReference type="ARBA" id="ARBA00022989"/>
    </source>
</evidence>
<feature type="transmembrane region" description="Helical" evidence="7">
    <location>
        <begin position="161"/>
        <end position="184"/>
    </location>
</feature>
<keyword evidence="3 7" id="KW-0812">Transmembrane</keyword>
<keyword evidence="4 7" id="KW-1133">Transmembrane helix</keyword>
<feature type="transmembrane region" description="Helical" evidence="7">
    <location>
        <begin position="225"/>
        <end position="245"/>
    </location>
</feature>
<evidence type="ECO:0000256" key="1">
    <source>
        <dbReference type="ARBA" id="ARBA00004651"/>
    </source>
</evidence>
<proteinExistence type="inferred from homology"/>
<comment type="caution">
    <text evidence="9">The sequence shown here is derived from an EMBL/GenBank/DDBJ whole genome shotgun (WGS) entry which is preliminary data.</text>
</comment>
<dbReference type="GO" id="GO:0022857">
    <property type="term" value="F:transmembrane transporter activity"/>
    <property type="evidence" value="ECO:0007669"/>
    <property type="project" value="InterPro"/>
</dbReference>
<protein>
    <submittedName>
        <fullName evidence="9">Threonine/serine exporter family protein</fullName>
    </submittedName>
</protein>
<dbReference type="AlphaFoldDB" id="A0A934QFD8"/>
<evidence type="ECO:0000313" key="10">
    <source>
        <dbReference type="Proteomes" id="UP000618733"/>
    </source>
</evidence>
<dbReference type="RefSeq" id="WP_200132778.1">
    <property type="nucleotide sequence ID" value="NZ_JAEHOI010000011.1"/>
</dbReference>
<dbReference type="PANTHER" id="PTHR34390">
    <property type="entry name" value="UPF0442 PROTEIN YJJB-RELATED"/>
    <property type="match status" value="1"/>
</dbReference>
<feature type="domain" description="Threonine/serine exporter-like N-terminal" evidence="8">
    <location>
        <begin position="8"/>
        <end position="243"/>
    </location>
</feature>
<feature type="transmembrane region" description="Helical" evidence="7">
    <location>
        <begin position="313"/>
        <end position="340"/>
    </location>
</feature>
<gene>
    <name evidence="9" type="ORF">JD292_10895</name>
</gene>
<evidence type="ECO:0000256" key="6">
    <source>
        <dbReference type="ARBA" id="ARBA00034125"/>
    </source>
</evidence>
<dbReference type="GO" id="GO:0015744">
    <property type="term" value="P:succinate transport"/>
    <property type="evidence" value="ECO:0007669"/>
    <property type="project" value="TreeGrafter"/>
</dbReference>
<reference evidence="9" key="1">
    <citation type="submission" date="2020-12" db="EMBL/GenBank/DDBJ databases">
        <title>Leucobacter sp. CAS2, isolated from Chromium sludge.</title>
        <authorList>
            <person name="Xu Z."/>
        </authorList>
    </citation>
    <scope>NUCLEOTIDE SEQUENCE</scope>
    <source>
        <strain evidence="9">CSA2</strain>
    </source>
</reference>
<keyword evidence="5 7" id="KW-0472">Membrane</keyword>
<name>A0A934QFD8_9MICO</name>
<feature type="transmembrane region" description="Helical" evidence="7">
    <location>
        <begin position="278"/>
        <end position="301"/>
    </location>
</feature>
<dbReference type="GO" id="GO:0005886">
    <property type="term" value="C:plasma membrane"/>
    <property type="evidence" value="ECO:0007669"/>
    <property type="project" value="UniProtKB-SubCell"/>
</dbReference>
<feature type="transmembrane region" description="Helical" evidence="7">
    <location>
        <begin position="136"/>
        <end position="154"/>
    </location>
</feature>
<evidence type="ECO:0000256" key="2">
    <source>
        <dbReference type="ARBA" id="ARBA00022475"/>
    </source>
</evidence>
<accession>A0A934QFD8</accession>
<keyword evidence="2" id="KW-1003">Cell membrane</keyword>